<evidence type="ECO:0000256" key="1">
    <source>
        <dbReference type="ARBA" id="ARBA00004651"/>
    </source>
</evidence>
<evidence type="ECO:0000256" key="9">
    <source>
        <dbReference type="RuleBase" id="RU363043"/>
    </source>
</evidence>
<feature type="transmembrane region" description="Helical" evidence="9">
    <location>
        <begin position="331"/>
        <end position="360"/>
    </location>
</feature>
<evidence type="ECO:0000256" key="8">
    <source>
        <dbReference type="ARBA" id="ARBA00023136"/>
    </source>
</evidence>
<keyword evidence="5 9" id="KW-1003">Cell membrane</keyword>
<feature type="domain" description="ABC transmembrane type-1" evidence="10">
    <location>
        <begin position="332"/>
        <end position="583"/>
    </location>
</feature>
<dbReference type="InterPro" id="IPR035906">
    <property type="entry name" value="MetI-like_sf"/>
</dbReference>
<comment type="caution">
    <text evidence="9">Lacks conserved residue(s) required for the propagation of feature annotation.</text>
</comment>
<comment type="similarity">
    <text evidence="2 9">Belongs to the binding-protein-dependent transport system permease family. CysTW subfamily.</text>
</comment>
<feature type="transmembrane region" description="Helical" evidence="9">
    <location>
        <begin position="41"/>
        <end position="63"/>
    </location>
</feature>
<dbReference type="PANTHER" id="PTHR43470">
    <property type="entry name" value="PHOSPHATE TRANSPORT SYSTEM PERMEASE PROTEIN PSTA-RELATED"/>
    <property type="match status" value="1"/>
</dbReference>
<feature type="transmembrane region" description="Helical" evidence="9">
    <location>
        <begin position="410"/>
        <end position="431"/>
    </location>
</feature>
<evidence type="ECO:0000256" key="3">
    <source>
        <dbReference type="ARBA" id="ARBA00016864"/>
    </source>
</evidence>
<name>A0ABY8MGV1_9SPIO</name>
<dbReference type="InterPro" id="IPR000515">
    <property type="entry name" value="MetI-like"/>
</dbReference>
<dbReference type="InterPro" id="IPR005672">
    <property type="entry name" value="Phosphate_PstA"/>
</dbReference>
<accession>A0ABY8MGV1</accession>
<feature type="transmembrane region" description="Helical" evidence="9">
    <location>
        <begin position="562"/>
        <end position="583"/>
    </location>
</feature>
<dbReference type="RefSeq" id="WP_326927311.1">
    <property type="nucleotide sequence ID" value="NZ_CP123443.1"/>
</dbReference>
<sequence length="594" mass="65205">MSVDKTSTKANTAEIIRTRAARAEISPYTRKMLRIEVVMKILLGICSVLVVGFLLVLISYLSFRGLFIRSDIQSAILPDYRESFSWPAEPDGGESISLWVSSAVELGKLRGDELHDILSGKEKNWVGLAESGERLTVLLTERQLESLEETNTAAGVHWRKSRNIKAGQDYDAVAAALLETPGAMAFLPASWNREDWEGRRPAGGHKNKIPRRVSLADRSLLLHSRGLALASTSGLEKKERGQGDTKSTEYSVPLNTAKDLLENQSGEEAGRKARTASYNWLTGLPGTDSEELLAQGYVPVRLFYREYEILKLSFLLEAPAKNGKVGGISTMIFSSLILIFVSLLWSIPLGLAVVVFLVEYAQTGARSRKQRKWQNRFANTVDMAIQTLSGIPSIIFGLFGSILFVPLFGIGLLSGAATLVLMLLPTIILTAKEALLTVPRSYVEASLGLGAQKWYTILHISLPNALPGILAGIILAIGRALGETAALIYTLGTGYQAALSRFPQLLGDWPVLWQEFWLSPGLGKLARIADSYPLLDLHSSLRSISLHLYWMTINGISLQKGFSTAFILIFLIVLLNMGARALLTRFSHKHQALS</sequence>
<feature type="transmembrane region" description="Helical" evidence="9">
    <location>
        <begin position="381"/>
        <end position="404"/>
    </location>
</feature>
<dbReference type="NCBIfam" id="TIGR00974">
    <property type="entry name" value="3a0107s02c"/>
    <property type="match status" value="1"/>
</dbReference>
<keyword evidence="4" id="KW-0813">Transport</keyword>
<evidence type="ECO:0000256" key="6">
    <source>
        <dbReference type="ARBA" id="ARBA00022692"/>
    </source>
</evidence>
<keyword evidence="12" id="KW-1185">Reference proteome</keyword>
<evidence type="ECO:0000259" key="10">
    <source>
        <dbReference type="PROSITE" id="PS50928"/>
    </source>
</evidence>
<dbReference type="EMBL" id="CP123443">
    <property type="protein sequence ID" value="WGK69123.1"/>
    <property type="molecule type" value="Genomic_DNA"/>
</dbReference>
<gene>
    <name evidence="11" type="primary">pstA</name>
    <name evidence="11" type="ORF">P0082_11665</name>
</gene>
<dbReference type="PROSITE" id="PS50928">
    <property type="entry name" value="ABC_TM1"/>
    <property type="match status" value="1"/>
</dbReference>
<dbReference type="CDD" id="cd06261">
    <property type="entry name" value="TM_PBP2"/>
    <property type="match status" value="1"/>
</dbReference>
<evidence type="ECO:0000313" key="12">
    <source>
        <dbReference type="Proteomes" id="UP001228690"/>
    </source>
</evidence>
<dbReference type="SUPFAM" id="SSF161098">
    <property type="entry name" value="MetI-like"/>
    <property type="match status" value="1"/>
</dbReference>
<protein>
    <recommendedName>
        <fullName evidence="3 9">Phosphate transport system permease protein PstA</fullName>
    </recommendedName>
</protein>
<evidence type="ECO:0000256" key="4">
    <source>
        <dbReference type="ARBA" id="ARBA00022448"/>
    </source>
</evidence>
<keyword evidence="6 9" id="KW-0812">Transmembrane</keyword>
<proteinExistence type="inferred from homology"/>
<evidence type="ECO:0000256" key="5">
    <source>
        <dbReference type="ARBA" id="ARBA00022475"/>
    </source>
</evidence>
<keyword evidence="8 9" id="KW-0472">Membrane</keyword>
<comment type="subcellular location">
    <subcellularLocation>
        <location evidence="1 9">Cell membrane</location>
        <topology evidence="1 9">Multi-pass membrane protein</topology>
    </subcellularLocation>
</comment>
<dbReference type="Gene3D" id="1.10.3720.10">
    <property type="entry name" value="MetI-like"/>
    <property type="match status" value="1"/>
</dbReference>
<dbReference type="Pfam" id="PF00528">
    <property type="entry name" value="BPD_transp_1"/>
    <property type="match status" value="1"/>
</dbReference>
<reference evidence="11 12" key="1">
    <citation type="submission" date="2023-04" db="EMBL/GenBank/DDBJ databases">
        <title>Spirochaete genome identified in red abalone sample constitutes a novel genus.</title>
        <authorList>
            <person name="Sharma S.P."/>
            <person name="Purcell C.M."/>
            <person name="Hyde J.R."/>
            <person name="Severin A.J."/>
        </authorList>
    </citation>
    <scope>NUCLEOTIDE SEQUENCE [LARGE SCALE GENOMIC DNA]</scope>
    <source>
        <strain evidence="11 12">SP-2023</strain>
    </source>
</reference>
<evidence type="ECO:0000256" key="7">
    <source>
        <dbReference type="ARBA" id="ARBA00022989"/>
    </source>
</evidence>
<evidence type="ECO:0000313" key="11">
    <source>
        <dbReference type="EMBL" id="WGK69123.1"/>
    </source>
</evidence>
<evidence type="ECO:0000256" key="2">
    <source>
        <dbReference type="ARBA" id="ARBA00007069"/>
    </source>
</evidence>
<dbReference type="Proteomes" id="UP001228690">
    <property type="component" value="Chromosome"/>
</dbReference>
<organism evidence="11 12">
    <name type="scientific">Candidatus Haliotispira prima</name>
    <dbReference type="NCBI Taxonomy" id="3034016"/>
    <lineage>
        <taxon>Bacteria</taxon>
        <taxon>Pseudomonadati</taxon>
        <taxon>Spirochaetota</taxon>
        <taxon>Spirochaetia</taxon>
        <taxon>Spirochaetales</taxon>
        <taxon>Spirochaetaceae</taxon>
        <taxon>Candidatus Haliotispira</taxon>
    </lineage>
</organism>
<keyword evidence="7 9" id="KW-1133">Transmembrane helix</keyword>
<dbReference type="PANTHER" id="PTHR43470:SF3">
    <property type="entry name" value="PHOSPHATE TRANSPORT SYSTEM PERMEASE PROTEIN PSTA-RELATED"/>
    <property type="match status" value="1"/>
</dbReference>